<comment type="caution">
    <text evidence="1">The sequence shown here is derived from an EMBL/GenBank/DDBJ whole genome shotgun (WGS) entry which is preliminary data.</text>
</comment>
<keyword evidence="2" id="KW-1185">Reference proteome</keyword>
<sequence>MSSMIAETQSIKEAVVYINSIDNSKFSRLLSRILHKLHLKAERSFSEEEEEKLQSALSLEKESLKLVLETVSFIFEQALYHNVKPANLKQQLENISVVCDKAEAFSQIWAAAGPDELEKIRQRISAPKTLDQVGWQLNLQMGRSSQSKLRAAHAVLDVGLRAEDGAEVNVHSESCSTFIDLNVLLHNKFCCASSMALLVALWLHI</sequence>
<organism evidence="1 2">
    <name type="scientific">Triplophysa rosa</name>
    <name type="common">Cave loach</name>
    <dbReference type="NCBI Taxonomy" id="992332"/>
    <lineage>
        <taxon>Eukaryota</taxon>
        <taxon>Metazoa</taxon>
        <taxon>Chordata</taxon>
        <taxon>Craniata</taxon>
        <taxon>Vertebrata</taxon>
        <taxon>Euteleostomi</taxon>
        <taxon>Actinopterygii</taxon>
        <taxon>Neopterygii</taxon>
        <taxon>Teleostei</taxon>
        <taxon>Ostariophysi</taxon>
        <taxon>Cypriniformes</taxon>
        <taxon>Nemacheilidae</taxon>
        <taxon>Triplophysa</taxon>
    </lineage>
</organism>
<dbReference type="PANTHER" id="PTHR12333:SF0">
    <property type="entry name" value="COMM DOMAIN-CONTAINING PROTEIN 10"/>
    <property type="match status" value="1"/>
</dbReference>
<proteinExistence type="predicted"/>
<gene>
    <name evidence="1" type="ORF">IRJ41_024255</name>
</gene>
<dbReference type="Proteomes" id="UP001059041">
    <property type="component" value="Linkage Group LG17"/>
</dbReference>
<dbReference type="AlphaFoldDB" id="A0A9W7WGI3"/>
<name>A0A9W7WGI3_TRIRA</name>
<dbReference type="EMBL" id="JAFHDT010000017">
    <property type="protein sequence ID" value="KAI7798270.1"/>
    <property type="molecule type" value="Genomic_DNA"/>
</dbReference>
<evidence type="ECO:0000313" key="1">
    <source>
        <dbReference type="EMBL" id="KAI7798270.1"/>
    </source>
</evidence>
<evidence type="ECO:0000313" key="2">
    <source>
        <dbReference type="Proteomes" id="UP001059041"/>
    </source>
</evidence>
<dbReference type="PANTHER" id="PTHR12333">
    <property type="entry name" value="COMM DOMAIN CONTAINING PROTEIN 10"/>
    <property type="match status" value="1"/>
</dbReference>
<reference evidence="1" key="1">
    <citation type="submission" date="2021-02" db="EMBL/GenBank/DDBJ databases">
        <title>Comparative genomics reveals that relaxation of natural selection precedes convergent phenotypic evolution of cavefish.</title>
        <authorList>
            <person name="Peng Z."/>
        </authorList>
    </citation>
    <scope>NUCLEOTIDE SEQUENCE</scope>
    <source>
        <tissue evidence="1">Muscle</tissue>
    </source>
</reference>
<protein>
    <submittedName>
        <fullName evidence="1">COMM domain-containing protein 10</fullName>
    </submittedName>
</protein>
<dbReference type="InterPro" id="IPR037361">
    <property type="entry name" value="COMMD10"/>
</dbReference>
<dbReference type="Pfam" id="PF21672">
    <property type="entry name" value="COMM_HN"/>
    <property type="match status" value="1"/>
</dbReference>
<accession>A0A9W7WGI3</accession>